<dbReference type="PANTHER" id="PTHR21659:SF42">
    <property type="entry name" value="UPF0057 MEMBRANE PROTEIN ZK632.10-RELATED"/>
    <property type="match status" value="1"/>
</dbReference>
<evidence type="ECO:0000256" key="2">
    <source>
        <dbReference type="ARBA" id="ARBA00009530"/>
    </source>
</evidence>
<name>A0A081A856_PHYNI</name>
<comment type="caution">
    <text evidence="6">The sequence shown here is derived from an EMBL/GenBank/DDBJ whole genome shotgun (WGS) entry which is preliminary data.</text>
</comment>
<dbReference type="GO" id="GO:0016020">
    <property type="term" value="C:membrane"/>
    <property type="evidence" value="ECO:0007669"/>
    <property type="project" value="UniProtKB-SubCell"/>
</dbReference>
<gene>
    <name evidence="6" type="ORF">F444_09301</name>
</gene>
<evidence type="ECO:0000256" key="3">
    <source>
        <dbReference type="ARBA" id="ARBA00022692"/>
    </source>
</evidence>
<evidence type="ECO:0000256" key="5">
    <source>
        <dbReference type="ARBA" id="ARBA00023136"/>
    </source>
</evidence>
<sequence length="108" mass="11625">MIQQNCSDEKIFSATVEVFVKSSEAAATMGHAVDDADIWFEGDEHRSSSSASGFDWDKTARLICAVLLPPLGVFLQTGCNKDLAINGLLTLFGYVPGIIHAVYVICVS</sequence>
<dbReference type="OrthoDB" id="2802411at2759"/>
<keyword evidence="4" id="KW-1133">Transmembrane helix</keyword>
<protein>
    <recommendedName>
        <fullName evidence="8">Protein Ric1</fullName>
    </recommendedName>
</protein>
<dbReference type="EMBL" id="ANJA01001726">
    <property type="protein sequence ID" value="ETO75067.1"/>
    <property type="molecule type" value="Genomic_DNA"/>
</dbReference>
<evidence type="ECO:0000313" key="7">
    <source>
        <dbReference type="Proteomes" id="UP000028582"/>
    </source>
</evidence>
<dbReference type="PROSITE" id="PS01309">
    <property type="entry name" value="UPF0057"/>
    <property type="match status" value="1"/>
</dbReference>
<evidence type="ECO:0000256" key="1">
    <source>
        <dbReference type="ARBA" id="ARBA00004370"/>
    </source>
</evidence>
<dbReference type="InterPro" id="IPR000612">
    <property type="entry name" value="PMP3"/>
</dbReference>
<evidence type="ECO:0000256" key="4">
    <source>
        <dbReference type="ARBA" id="ARBA00022989"/>
    </source>
</evidence>
<comment type="similarity">
    <text evidence="2">Belongs to the UPF0057 (PMP3) family.</text>
</comment>
<proteinExistence type="inferred from homology"/>
<organism evidence="6 7">
    <name type="scientific">Phytophthora nicotianae P1976</name>
    <dbReference type="NCBI Taxonomy" id="1317066"/>
    <lineage>
        <taxon>Eukaryota</taxon>
        <taxon>Sar</taxon>
        <taxon>Stramenopiles</taxon>
        <taxon>Oomycota</taxon>
        <taxon>Peronosporomycetes</taxon>
        <taxon>Peronosporales</taxon>
        <taxon>Peronosporaceae</taxon>
        <taxon>Phytophthora</taxon>
    </lineage>
</organism>
<keyword evidence="3" id="KW-0812">Transmembrane</keyword>
<keyword evidence="5" id="KW-0472">Membrane</keyword>
<comment type="subcellular location">
    <subcellularLocation>
        <location evidence="1">Membrane</location>
    </subcellularLocation>
</comment>
<dbReference type="Pfam" id="PF01679">
    <property type="entry name" value="Pmp3"/>
    <property type="match status" value="1"/>
</dbReference>
<dbReference type="Proteomes" id="UP000028582">
    <property type="component" value="Unassembled WGS sequence"/>
</dbReference>
<reference evidence="6 7" key="1">
    <citation type="submission" date="2013-11" db="EMBL/GenBank/DDBJ databases">
        <title>The Genome Sequence of Phytophthora parasitica P1976.</title>
        <authorList>
            <consortium name="The Broad Institute Genomics Platform"/>
            <person name="Russ C."/>
            <person name="Tyler B."/>
            <person name="Panabieres F."/>
            <person name="Shan W."/>
            <person name="Tripathy S."/>
            <person name="Grunwald N."/>
            <person name="Machado M."/>
            <person name="Johnson C.S."/>
            <person name="Walker B."/>
            <person name="Young S."/>
            <person name="Zeng Q."/>
            <person name="Gargeya S."/>
            <person name="Fitzgerald M."/>
            <person name="Haas B."/>
            <person name="Abouelleil A."/>
            <person name="Allen A.W."/>
            <person name="Alvarado L."/>
            <person name="Arachchi H.M."/>
            <person name="Berlin A.M."/>
            <person name="Chapman S.B."/>
            <person name="Gainer-Dewar J."/>
            <person name="Goldberg J."/>
            <person name="Griggs A."/>
            <person name="Gujja S."/>
            <person name="Hansen M."/>
            <person name="Howarth C."/>
            <person name="Imamovic A."/>
            <person name="Ireland A."/>
            <person name="Larimer J."/>
            <person name="McCowan C."/>
            <person name="Murphy C."/>
            <person name="Pearson M."/>
            <person name="Poon T.W."/>
            <person name="Priest M."/>
            <person name="Roberts A."/>
            <person name="Saif S."/>
            <person name="Shea T."/>
            <person name="Sisk P."/>
            <person name="Sykes S."/>
            <person name="Wortman J."/>
            <person name="Nusbaum C."/>
            <person name="Birren B."/>
        </authorList>
    </citation>
    <scope>NUCLEOTIDE SEQUENCE [LARGE SCALE GENOMIC DNA]</scope>
    <source>
        <strain evidence="6 7">P1976</strain>
    </source>
</reference>
<accession>A0A081A856</accession>
<dbReference type="AlphaFoldDB" id="A0A081A856"/>
<evidence type="ECO:0000313" key="6">
    <source>
        <dbReference type="EMBL" id="ETO75067.1"/>
    </source>
</evidence>
<dbReference type="PANTHER" id="PTHR21659">
    <property type="entry name" value="HYDROPHOBIC PROTEIN RCI2 LOW TEMPERATURE AND SALT RESPONSIVE PROTEIN LTI6 -RELATED"/>
    <property type="match status" value="1"/>
</dbReference>
<evidence type="ECO:0008006" key="8">
    <source>
        <dbReference type="Google" id="ProtNLM"/>
    </source>
</evidence>